<dbReference type="GO" id="GO:0046872">
    <property type="term" value="F:metal ion binding"/>
    <property type="evidence" value="ECO:0007669"/>
    <property type="project" value="UniProtKB-KW"/>
</dbReference>
<dbReference type="Gene3D" id="3.40.390.10">
    <property type="entry name" value="Collagenase (Catalytic Domain)"/>
    <property type="match status" value="1"/>
</dbReference>
<keyword evidence="6" id="KW-0378">Hydrolase</keyword>
<dbReference type="CDD" id="cd08662">
    <property type="entry name" value="M13"/>
    <property type="match status" value="1"/>
</dbReference>
<keyword evidence="4" id="KW-0645">Protease</keyword>
<keyword evidence="7" id="KW-0862">Zinc</keyword>
<protein>
    <recommendedName>
        <fullName evidence="12">Peptidase M13 C-terminal domain-containing protein</fullName>
    </recommendedName>
</protein>
<sequence length="314" mass="35764">LQMVGHLRAGLLEQLEKVSWMDQETRKAAQLKVHQMTQCIGYPHWFNNQSYLENFYSELSAGPNHLKNVENGKTFQVKRLFTKLRKPTDRYEWSASPAVVNAYIDFQLNSIILPAGILQPPFFGKGRTEALNYGGIGVVIGHEITHAFDDVGRQSDGLGNLAQWWTDGTVERYLDKTKCFVRQYSSYRVPQLDEMLMKTAYMNGVVTLGENMADNGGLHQAFAAYRRFTQTNGVEKRLPGLEQFSPEQLFFIAFARNWCESSTKESLLQEVLSDPHSPHMFRVFGSLTNSPEFSQVFQCPLGTPMNPPSKCTFW</sequence>
<dbReference type="EMBL" id="GECZ01014736">
    <property type="protein sequence ID" value="JAS55033.1"/>
    <property type="molecule type" value="Transcribed_RNA"/>
</dbReference>
<feature type="domain" description="Peptidase M13 C-terminal" evidence="9">
    <location>
        <begin position="101"/>
        <end position="312"/>
    </location>
</feature>
<accession>A0A1B6FYA4</accession>
<evidence type="ECO:0000256" key="1">
    <source>
        <dbReference type="ARBA" id="ARBA00001947"/>
    </source>
</evidence>
<evidence type="ECO:0008006" key="12">
    <source>
        <dbReference type="Google" id="ProtNLM"/>
    </source>
</evidence>
<dbReference type="InterPro" id="IPR018497">
    <property type="entry name" value="Peptidase_M13_C"/>
</dbReference>
<evidence type="ECO:0000256" key="5">
    <source>
        <dbReference type="ARBA" id="ARBA00022723"/>
    </source>
</evidence>
<evidence type="ECO:0000256" key="2">
    <source>
        <dbReference type="ARBA" id="ARBA00004401"/>
    </source>
</evidence>
<dbReference type="PANTHER" id="PTHR11733:SF237">
    <property type="entry name" value="NEPRILYSIN-LIKE 4"/>
    <property type="match status" value="1"/>
</dbReference>
<dbReference type="PANTHER" id="PTHR11733">
    <property type="entry name" value="ZINC METALLOPROTEASE FAMILY M13 NEPRILYSIN-RELATED"/>
    <property type="match status" value="1"/>
</dbReference>
<gene>
    <name evidence="11" type="ORF">g.29252</name>
</gene>
<keyword evidence="8" id="KW-0482">Metalloprotease</keyword>
<dbReference type="SUPFAM" id="SSF55486">
    <property type="entry name" value="Metalloproteases ('zincins'), catalytic domain"/>
    <property type="match status" value="1"/>
</dbReference>
<keyword evidence="5" id="KW-0479">Metal-binding</keyword>
<dbReference type="InterPro" id="IPR042089">
    <property type="entry name" value="Peptidase_M13_dom_2"/>
</dbReference>
<evidence type="ECO:0000256" key="7">
    <source>
        <dbReference type="ARBA" id="ARBA00022833"/>
    </source>
</evidence>
<evidence type="ECO:0000313" key="11">
    <source>
        <dbReference type="EMBL" id="JAS55033.1"/>
    </source>
</evidence>
<feature type="domain" description="Peptidase M13 N-terminal" evidence="10">
    <location>
        <begin position="2"/>
        <end position="43"/>
    </location>
</feature>
<feature type="non-terminal residue" evidence="11">
    <location>
        <position position="1"/>
    </location>
</feature>
<comment type="similarity">
    <text evidence="3">Belongs to the peptidase M13 family.</text>
</comment>
<comment type="cofactor">
    <cofactor evidence="1">
        <name>Zn(2+)</name>
        <dbReference type="ChEBI" id="CHEBI:29105"/>
    </cofactor>
</comment>
<evidence type="ECO:0000259" key="9">
    <source>
        <dbReference type="Pfam" id="PF01431"/>
    </source>
</evidence>
<evidence type="ECO:0000256" key="8">
    <source>
        <dbReference type="ARBA" id="ARBA00023049"/>
    </source>
</evidence>
<dbReference type="PRINTS" id="PR00786">
    <property type="entry name" value="NEPRILYSIN"/>
</dbReference>
<comment type="subcellular location">
    <subcellularLocation>
        <location evidence="2">Cell membrane</location>
        <topology evidence="2">Single-pass type II membrane protein</topology>
    </subcellularLocation>
</comment>
<dbReference type="GO" id="GO:0004222">
    <property type="term" value="F:metalloendopeptidase activity"/>
    <property type="evidence" value="ECO:0007669"/>
    <property type="project" value="InterPro"/>
</dbReference>
<evidence type="ECO:0000256" key="6">
    <source>
        <dbReference type="ARBA" id="ARBA00022801"/>
    </source>
</evidence>
<dbReference type="Gene3D" id="1.10.1380.10">
    <property type="entry name" value="Neutral endopeptidase , domain2"/>
    <property type="match status" value="1"/>
</dbReference>
<name>A0A1B6FYA4_9HEMI</name>
<evidence type="ECO:0000256" key="3">
    <source>
        <dbReference type="ARBA" id="ARBA00007357"/>
    </source>
</evidence>
<dbReference type="InterPro" id="IPR024079">
    <property type="entry name" value="MetalloPept_cat_dom_sf"/>
</dbReference>
<proteinExistence type="inferred from homology"/>
<dbReference type="PROSITE" id="PS51885">
    <property type="entry name" value="NEPRILYSIN"/>
    <property type="match status" value="1"/>
</dbReference>
<dbReference type="AlphaFoldDB" id="A0A1B6FYA4"/>
<evidence type="ECO:0000256" key="4">
    <source>
        <dbReference type="ARBA" id="ARBA00022670"/>
    </source>
</evidence>
<dbReference type="Pfam" id="PF01431">
    <property type="entry name" value="Peptidase_M13"/>
    <property type="match status" value="1"/>
</dbReference>
<dbReference type="InterPro" id="IPR008753">
    <property type="entry name" value="Peptidase_M13_N"/>
</dbReference>
<dbReference type="InterPro" id="IPR000718">
    <property type="entry name" value="Peptidase_M13"/>
</dbReference>
<reference evidence="11" key="1">
    <citation type="submission" date="2015-11" db="EMBL/GenBank/DDBJ databases">
        <title>De novo transcriptome assembly of four potential Pierce s Disease insect vectors from Arizona vineyards.</title>
        <authorList>
            <person name="Tassone E.E."/>
        </authorList>
    </citation>
    <scope>NUCLEOTIDE SEQUENCE</scope>
</reference>
<dbReference type="Pfam" id="PF05649">
    <property type="entry name" value="Peptidase_M13_N"/>
    <property type="match status" value="1"/>
</dbReference>
<dbReference type="GO" id="GO:0016485">
    <property type="term" value="P:protein processing"/>
    <property type="evidence" value="ECO:0007669"/>
    <property type="project" value="TreeGrafter"/>
</dbReference>
<evidence type="ECO:0000259" key="10">
    <source>
        <dbReference type="Pfam" id="PF05649"/>
    </source>
</evidence>
<dbReference type="GO" id="GO:0005886">
    <property type="term" value="C:plasma membrane"/>
    <property type="evidence" value="ECO:0007669"/>
    <property type="project" value="UniProtKB-SubCell"/>
</dbReference>
<organism evidence="11">
    <name type="scientific">Cuerna arida</name>
    <dbReference type="NCBI Taxonomy" id="1464854"/>
    <lineage>
        <taxon>Eukaryota</taxon>
        <taxon>Metazoa</taxon>
        <taxon>Ecdysozoa</taxon>
        <taxon>Arthropoda</taxon>
        <taxon>Hexapoda</taxon>
        <taxon>Insecta</taxon>
        <taxon>Pterygota</taxon>
        <taxon>Neoptera</taxon>
        <taxon>Paraneoptera</taxon>
        <taxon>Hemiptera</taxon>
        <taxon>Auchenorrhyncha</taxon>
        <taxon>Membracoidea</taxon>
        <taxon>Cicadellidae</taxon>
        <taxon>Cicadellinae</taxon>
        <taxon>Proconiini</taxon>
        <taxon>Cuerna</taxon>
    </lineage>
</organism>